<dbReference type="Pfam" id="PF23774">
    <property type="entry name" value="TPR_GEMI5"/>
    <property type="match status" value="1"/>
</dbReference>
<feature type="region of interest" description="Disordered" evidence="7">
    <location>
        <begin position="322"/>
        <end position="401"/>
    </location>
</feature>
<feature type="region of interest" description="Disordered" evidence="7">
    <location>
        <begin position="1112"/>
        <end position="1286"/>
    </location>
</feature>
<evidence type="ECO:0000256" key="3">
    <source>
        <dbReference type="ARBA" id="ARBA00022884"/>
    </source>
</evidence>
<evidence type="ECO:0000256" key="2">
    <source>
        <dbReference type="ARBA" id="ARBA00022553"/>
    </source>
</evidence>
<protein>
    <recommendedName>
        <fullName evidence="8">Gem-associated protein 5 TPR domain-containing protein</fullName>
    </recommendedName>
</protein>
<dbReference type="GO" id="GO:0003712">
    <property type="term" value="F:transcription coregulator activity"/>
    <property type="evidence" value="ECO:0007669"/>
    <property type="project" value="InterPro"/>
</dbReference>
<feature type="compositionally biased region" description="Polar residues" evidence="7">
    <location>
        <begin position="991"/>
        <end position="1000"/>
    </location>
</feature>
<feature type="compositionally biased region" description="Basic and acidic residues" evidence="7">
    <location>
        <begin position="1226"/>
        <end position="1242"/>
    </location>
</feature>
<dbReference type="GO" id="GO:0005634">
    <property type="term" value="C:nucleus"/>
    <property type="evidence" value="ECO:0007669"/>
    <property type="project" value="UniProtKB-SubCell"/>
</dbReference>
<feature type="domain" description="Gem-associated protein 5 TPR" evidence="8">
    <location>
        <begin position="566"/>
        <end position="650"/>
    </location>
</feature>
<feature type="compositionally biased region" description="Basic and acidic residues" evidence="7">
    <location>
        <begin position="877"/>
        <end position="903"/>
    </location>
</feature>
<dbReference type="PANTHER" id="PTHR15528:SF11">
    <property type="entry name" value="FI18188P1"/>
    <property type="match status" value="1"/>
</dbReference>
<feature type="compositionally biased region" description="Basic and acidic residues" evidence="7">
    <location>
        <begin position="1591"/>
        <end position="1606"/>
    </location>
</feature>
<feature type="compositionally biased region" description="Basic and acidic residues" evidence="7">
    <location>
        <begin position="381"/>
        <end position="394"/>
    </location>
</feature>
<evidence type="ECO:0000256" key="5">
    <source>
        <dbReference type="ARBA" id="ARBA00023163"/>
    </source>
</evidence>
<dbReference type="EMBL" id="JAKLMC020000006">
    <property type="protein sequence ID" value="KAK5955549.1"/>
    <property type="molecule type" value="Genomic_DNA"/>
</dbReference>
<evidence type="ECO:0000256" key="4">
    <source>
        <dbReference type="ARBA" id="ARBA00023015"/>
    </source>
</evidence>
<feature type="region of interest" description="Disordered" evidence="7">
    <location>
        <begin position="849"/>
        <end position="907"/>
    </location>
</feature>
<keyword evidence="2" id="KW-0597">Phosphoprotein</keyword>
<feature type="region of interest" description="Disordered" evidence="7">
    <location>
        <begin position="1436"/>
        <end position="1511"/>
    </location>
</feature>
<feature type="compositionally biased region" description="Basic residues" evidence="7">
    <location>
        <begin position="1054"/>
        <end position="1063"/>
    </location>
</feature>
<feature type="compositionally biased region" description="Low complexity" evidence="7">
    <location>
        <begin position="369"/>
        <end position="380"/>
    </location>
</feature>
<name>A0AAN8I792_9EURO</name>
<keyword evidence="3" id="KW-0694">RNA-binding</keyword>
<feature type="compositionally biased region" description="Basic and acidic residues" evidence="7">
    <location>
        <begin position="1277"/>
        <end position="1286"/>
    </location>
</feature>
<keyword evidence="10" id="KW-1185">Reference proteome</keyword>
<evidence type="ECO:0000256" key="7">
    <source>
        <dbReference type="SAM" id="MobiDB-lite"/>
    </source>
</evidence>
<dbReference type="GO" id="GO:0003723">
    <property type="term" value="F:RNA binding"/>
    <property type="evidence" value="ECO:0007669"/>
    <property type="project" value="UniProtKB-KW"/>
</dbReference>
<feature type="compositionally biased region" description="Polar residues" evidence="7">
    <location>
        <begin position="1500"/>
        <end position="1511"/>
    </location>
</feature>
<accession>A0AAN8I792</accession>
<dbReference type="PANTHER" id="PTHR15528">
    <property type="entry name" value="PEROXISOME PROLIFERATOR ACTIVATED RECEPTOR GAMMA COACTIVATOR 1 PGC-1 -RELATED"/>
    <property type="match status" value="1"/>
</dbReference>
<comment type="caution">
    <text evidence="9">The sequence shown here is derived from an EMBL/GenBank/DDBJ whole genome shotgun (WGS) entry which is preliminary data.</text>
</comment>
<evidence type="ECO:0000313" key="10">
    <source>
        <dbReference type="Proteomes" id="UP001316803"/>
    </source>
</evidence>
<keyword evidence="5" id="KW-0804">Transcription</keyword>
<comment type="subcellular location">
    <subcellularLocation>
        <location evidence="1">Nucleus</location>
    </subcellularLocation>
</comment>
<gene>
    <name evidence="9" type="ORF">OHC33_003190</name>
</gene>
<feature type="region of interest" description="Disordered" evidence="7">
    <location>
        <begin position="980"/>
        <end position="1000"/>
    </location>
</feature>
<dbReference type="Gene3D" id="2.130.10.10">
    <property type="entry name" value="YVTN repeat-like/Quinoprotein amine dehydrogenase"/>
    <property type="match status" value="1"/>
</dbReference>
<dbReference type="Proteomes" id="UP001316803">
    <property type="component" value="Unassembled WGS sequence"/>
</dbReference>
<dbReference type="GO" id="GO:0045944">
    <property type="term" value="P:positive regulation of transcription by RNA polymerase II"/>
    <property type="evidence" value="ECO:0007669"/>
    <property type="project" value="TreeGrafter"/>
</dbReference>
<evidence type="ECO:0000256" key="1">
    <source>
        <dbReference type="ARBA" id="ARBA00004123"/>
    </source>
</evidence>
<reference evidence="9 10" key="1">
    <citation type="submission" date="2022-12" db="EMBL/GenBank/DDBJ databases">
        <title>Genomic features and morphological characterization of a novel Knufia sp. strain isolated from spacecraft assembly facility.</title>
        <authorList>
            <person name="Teixeira M."/>
            <person name="Chander A.M."/>
            <person name="Stajich J.E."/>
            <person name="Venkateswaran K."/>
        </authorList>
    </citation>
    <scope>NUCLEOTIDE SEQUENCE [LARGE SCALE GENOMIC DNA]</scope>
    <source>
        <strain evidence="9 10">FJI-L2-BK-P2</strain>
    </source>
</reference>
<proteinExistence type="predicted"/>
<feature type="compositionally biased region" description="Basic and acidic residues" evidence="7">
    <location>
        <begin position="354"/>
        <end position="364"/>
    </location>
</feature>
<feature type="region of interest" description="Disordered" evidence="7">
    <location>
        <begin position="1031"/>
        <end position="1092"/>
    </location>
</feature>
<keyword evidence="4" id="KW-0805">Transcription regulation</keyword>
<dbReference type="InterPro" id="IPR056421">
    <property type="entry name" value="TPR_GEMI5"/>
</dbReference>
<feature type="region of interest" description="Disordered" evidence="7">
    <location>
        <begin position="1555"/>
        <end position="1637"/>
    </location>
</feature>
<evidence type="ECO:0000256" key="6">
    <source>
        <dbReference type="ARBA" id="ARBA00023242"/>
    </source>
</evidence>
<dbReference type="InterPro" id="IPR036322">
    <property type="entry name" value="WD40_repeat_dom_sf"/>
</dbReference>
<feature type="compositionally biased region" description="Basic residues" evidence="7">
    <location>
        <begin position="1136"/>
        <end position="1158"/>
    </location>
</feature>
<feature type="region of interest" description="Disordered" evidence="7">
    <location>
        <begin position="1328"/>
        <end position="1370"/>
    </location>
</feature>
<sequence length="1637" mass="179218">MPQIVLSKGKEPVTDTPFEPCAATASHFLFSQGPTVLVLAHDTLALERRFQSHNDNITLISCDNVSERGAGRLVVTYDIGKTAIIWDLFTGEQISRFASYEPLLVAAWMRNGNIAFGNEKGDVILFEPSTSDHISARTIYDPITALAPSSDCKTYAIGYRNGSILLAALQPQFTILHTLNTSRSPSPIAMLTWHASSSKQKSDMLAIQNSDGDLRVWSVPKPPTAGQPRVIRILKRDDRLLQGRNWVCWSRNGRIIQFSEGETWAWDVRTKDVNYVPVPTIEYVRGIAAHGPTASLFTLGPDYTIQQYDVDAGQMIANIRHTPITIPPTPPEDHVKQFHPSSYEEELSSPLKASRYDGDGHRQAETPASGHSASVSTSSRKSADKRSNNNKHEMASPAQTVQTATTFSMGAYTYGHSQAQNAIPASPASARVAGLKKGSRLRQEVVMSPMTPEDALVIDLFPFARARLSEVSQQPQRPLNENGLTPADLRKHMLATVFGWEDDIYSLVQDELSRHPPESLNALFLTKWLDYGPEAIGEMIGSTPADSGLDWVRLALGILDSRPESKKLGQIFVEKMLSKGEVHMAAVALLALGDKNDAIEVYVSNNCYLEAILLTCLLMPHDWQRQSHLVRKWGEHVVENSQQHLAIRCFSCTGGDAGDSWMSPTAQMYSHMVSPTSARSMLAQQPLPVAPQPPVPQQLPQQTPQQAVQQQYQPPAIQTYSAPLNPNISRLRGGRGFDAPTPVALVAPPTPFRTAAAKGTRITPATGGLKLITSFAPKPNQFKFPGLRTDDMTPTAANNVTPIAESAIDRSAISPGGLGSYRLNNIASLNSALSAGGGLSRSRLPSIGEAAHENGTPTFPPRGMTAPRAPPTPADSGSDKEKEKLAATKAENDKQEARNERSEPSLTLLTSAKYEPTSTPIQKYGAELEPQTALRPSTSNSWHNSFGRSQESLTMHAHSGSRGKKPEGLSLQMLQANELQTLPDPIGRPSTVESTTTNFTMSSVEATDTYRIKSPSVSGRSIDQYISSLEQAQHYGRSKSSNSTRASKEEKAERKRSKHRRPRHSEDVSGRPDMPTGKRSPSSPVPMSPEEINMFSASVESFNSIYNSHDVSNNDLTMPDSRHHRRESASTTGTGRQRHRSRSAQPKMKRRDSARGSRKPSPAPDAEAGRRGRSKARKEGSGARSPSSPLPMVPTDEDLSGVSGAEPGAFKFVSQNRSRLHRSSSRRPERGTSARRDPSPDRRRGRPRSPSRQRDYEQTQSRKNSVSMKSSRRKKRDQSEGAYREETLALESLQKLDALADAIRHDSQSNPRLGGRDKGVAQAELEARRASLARRPSAPTIPMPGQGSMHLKSASDGITPPPLNRTQTDSGLRPFLLSSARYDNGETRGRPGTPKAMDTAADVAQQMLNGHVETFSNESYLLPARTYSATANREDQDFYAPSEPPQNMPRHPAFDHRVGNSRGNSRTRTRTASPGGNRAMSVERPRAVPEQETPPMVFGSVSSPEEPSYRTSLNGPTIIPELQHLAVPPPPPPPPAPPKDLRIQTDLSNIATIPLPKSAYPASGELSATPDKQHKRVSSRNEGQFMGKIRGITDRMRSNSKPRDNSSRSPNIEEGIMSPYETVTVMPPPLSTLNERR</sequence>
<dbReference type="SUPFAM" id="SSF50978">
    <property type="entry name" value="WD40 repeat-like"/>
    <property type="match status" value="1"/>
</dbReference>
<evidence type="ECO:0000259" key="8">
    <source>
        <dbReference type="Pfam" id="PF23774"/>
    </source>
</evidence>
<keyword evidence="6" id="KW-0539">Nucleus</keyword>
<dbReference type="InterPro" id="IPR034605">
    <property type="entry name" value="PGC-1"/>
</dbReference>
<dbReference type="InterPro" id="IPR015943">
    <property type="entry name" value="WD40/YVTN_repeat-like_dom_sf"/>
</dbReference>
<evidence type="ECO:0000313" key="9">
    <source>
        <dbReference type="EMBL" id="KAK5955549.1"/>
    </source>
</evidence>
<organism evidence="9 10">
    <name type="scientific">Knufia fluminis</name>
    <dbReference type="NCBI Taxonomy" id="191047"/>
    <lineage>
        <taxon>Eukaryota</taxon>
        <taxon>Fungi</taxon>
        <taxon>Dikarya</taxon>
        <taxon>Ascomycota</taxon>
        <taxon>Pezizomycotina</taxon>
        <taxon>Eurotiomycetes</taxon>
        <taxon>Chaetothyriomycetidae</taxon>
        <taxon>Chaetothyriales</taxon>
        <taxon>Trichomeriaceae</taxon>
        <taxon>Knufia</taxon>
    </lineage>
</organism>